<organism evidence="1">
    <name type="scientific">uncultured Desulfovibrio sp</name>
    <dbReference type="NCBI Taxonomy" id="167968"/>
    <lineage>
        <taxon>Bacteria</taxon>
        <taxon>Pseudomonadati</taxon>
        <taxon>Thermodesulfobacteriota</taxon>
        <taxon>Desulfovibrionia</taxon>
        <taxon>Desulfovibrionales</taxon>
        <taxon>Desulfovibrionaceae</taxon>
        <taxon>Desulfovibrio</taxon>
        <taxon>environmental samples</taxon>
    </lineage>
</organism>
<name>A0A212L1A5_9BACT</name>
<proteinExistence type="predicted"/>
<reference evidence="1" key="1">
    <citation type="submission" date="2016-08" db="EMBL/GenBank/DDBJ databases">
        <authorList>
            <person name="Seilhamer J.J."/>
        </authorList>
    </citation>
    <scope>NUCLEOTIDE SEQUENCE</scope>
    <source>
        <strain evidence="1">86-1</strain>
    </source>
</reference>
<protein>
    <submittedName>
        <fullName evidence="1">Uncharacterized protein</fullName>
    </submittedName>
</protein>
<sequence>MSLDLESALDFTARKNLHGRAHAGQAAGVDVVKRDVVFAFKGFQQAVKIDHAVGNLKRGILEAVLGQTALQGHLAAFEARGHTATGTGILAFVAFARRATQTGTRATAHATAGLALFRKRKEIVQLHGICPPTVIR</sequence>
<gene>
    <name evidence="1" type="ORF">KL86DES1_10976</name>
</gene>
<dbReference type="AlphaFoldDB" id="A0A212L1A5"/>
<accession>A0A212L1A5</accession>
<evidence type="ECO:0000313" key="1">
    <source>
        <dbReference type="EMBL" id="SCM71286.1"/>
    </source>
</evidence>
<dbReference type="EMBL" id="FMJC01000001">
    <property type="protein sequence ID" value="SCM71286.1"/>
    <property type="molecule type" value="Genomic_DNA"/>
</dbReference>